<evidence type="ECO:0000313" key="3">
    <source>
        <dbReference type="Proteomes" id="UP000289738"/>
    </source>
</evidence>
<gene>
    <name evidence="2" type="ORF">Ahy_B06g082554</name>
</gene>
<dbReference type="InterPro" id="IPR019557">
    <property type="entry name" value="AminoTfrase-like_pln_mobile"/>
</dbReference>
<dbReference type="GO" id="GO:0010073">
    <property type="term" value="P:meristem maintenance"/>
    <property type="evidence" value="ECO:0007669"/>
    <property type="project" value="InterPro"/>
</dbReference>
<dbReference type="PANTHER" id="PTHR46033">
    <property type="entry name" value="PROTEIN MAIN-LIKE 2"/>
    <property type="match status" value="1"/>
</dbReference>
<dbReference type="Proteomes" id="UP000289738">
    <property type="component" value="Chromosome B06"/>
</dbReference>
<protein>
    <recommendedName>
        <fullName evidence="1">Aminotransferase-like plant mobile domain-containing protein</fullName>
    </recommendedName>
</protein>
<dbReference type="PANTHER" id="PTHR46033:SF8">
    <property type="entry name" value="PROTEIN MAINTENANCE OF MERISTEMS-LIKE"/>
    <property type="match status" value="1"/>
</dbReference>
<dbReference type="AlphaFoldDB" id="A0A444YNK3"/>
<name>A0A444YNK3_ARAHY</name>
<feature type="domain" description="Aminotransferase-like plant mobile" evidence="1">
    <location>
        <begin position="2"/>
        <end position="71"/>
    </location>
</feature>
<comment type="caution">
    <text evidence="2">The sequence shown here is derived from an EMBL/GenBank/DDBJ whole genome shotgun (WGS) entry which is preliminary data.</text>
</comment>
<organism evidence="2 3">
    <name type="scientific">Arachis hypogaea</name>
    <name type="common">Peanut</name>
    <dbReference type="NCBI Taxonomy" id="3818"/>
    <lineage>
        <taxon>Eukaryota</taxon>
        <taxon>Viridiplantae</taxon>
        <taxon>Streptophyta</taxon>
        <taxon>Embryophyta</taxon>
        <taxon>Tracheophyta</taxon>
        <taxon>Spermatophyta</taxon>
        <taxon>Magnoliopsida</taxon>
        <taxon>eudicotyledons</taxon>
        <taxon>Gunneridae</taxon>
        <taxon>Pentapetalae</taxon>
        <taxon>rosids</taxon>
        <taxon>fabids</taxon>
        <taxon>Fabales</taxon>
        <taxon>Fabaceae</taxon>
        <taxon>Papilionoideae</taxon>
        <taxon>50 kb inversion clade</taxon>
        <taxon>dalbergioids sensu lato</taxon>
        <taxon>Dalbergieae</taxon>
        <taxon>Pterocarpus clade</taxon>
        <taxon>Arachis</taxon>
    </lineage>
</organism>
<sequence>MRCYIMLLIGGYLMTDKSNNQVHLWWLPFRDDFQRCHFLSWGSAVLVWTYHSLCSTTHRATTDIAGYTPLLISSVVSTRVTDLYVSHGCEDLCLLCLENEAEWGTWMSIVPLVCFNIVEFHHEDRPVAGVLVNVDRFLTSTGRGEDVWWPTKLWEWYDHFRDWFEEGHYRSQTIGLPRSIGIGTSRPAVLDTCLASMFLMTPGYWTYRVTSSLNASQARDVLHLPWDVPDHPRHDKEVREDLRRHTRREKDNTVDEIVVQLLVVLRHGGC</sequence>
<dbReference type="Pfam" id="PF10536">
    <property type="entry name" value="PMD"/>
    <property type="match status" value="1"/>
</dbReference>
<evidence type="ECO:0000313" key="2">
    <source>
        <dbReference type="EMBL" id="RYR03530.1"/>
    </source>
</evidence>
<dbReference type="EMBL" id="SDMP01000016">
    <property type="protein sequence ID" value="RYR03530.1"/>
    <property type="molecule type" value="Genomic_DNA"/>
</dbReference>
<dbReference type="InterPro" id="IPR044824">
    <property type="entry name" value="MAIN-like"/>
</dbReference>
<proteinExistence type="predicted"/>
<evidence type="ECO:0000259" key="1">
    <source>
        <dbReference type="Pfam" id="PF10536"/>
    </source>
</evidence>
<keyword evidence="3" id="KW-1185">Reference proteome</keyword>
<accession>A0A444YNK3</accession>
<reference evidence="2 3" key="1">
    <citation type="submission" date="2019-01" db="EMBL/GenBank/DDBJ databases">
        <title>Sequencing of cultivated peanut Arachis hypogaea provides insights into genome evolution and oil improvement.</title>
        <authorList>
            <person name="Chen X."/>
        </authorList>
    </citation>
    <scope>NUCLEOTIDE SEQUENCE [LARGE SCALE GENOMIC DNA]</scope>
    <source>
        <strain evidence="3">cv. Fuhuasheng</strain>
        <tissue evidence="2">Leaves</tissue>
    </source>
</reference>